<organism evidence="2 3">
    <name type="scientific">Drosophila arizonae</name>
    <name type="common">Fruit fly</name>
    <dbReference type="NCBI Taxonomy" id="7263"/>
    <lineage>
        <taxon>Eukaryota</taxon>
        <taxon>Metazoa</taxon>
        <taxon>Ecdysozoa</taxon>
        <taxon>Arthropoda</taxon>
        <taxon>Hexapoda</taxon>
        <taxon>Insecta</taxon>
        <taxon>Pterygota</taxon>
        <taxon>Neoptera</taxon>
        <taxon>Endopterygota</taxon>
        <taxon>Diptera</taxon>
        <taxon>Brachycera</taxon>
        <taxon>Muscomorpha</taxon>
        <taxon>Ephydroidea</taxon>
        <taxon>Drosophilidae</taxon>
        <taxon>Drosophila</taxon>
    </lineage>
</organism>
<reference evidence="2" key="1">
    <citation type="journal article" date="1997" name="Nucleic Acids Res.">
        <title>tRNAscan-SE: a program for improved detection of transfer RNA genes in genomic sequence.</title>
        <authorList>
            <person name="Lowe T.M."/>
            <person name="Eddy S.R."/>
        </authorList>
    </citation>
    <scope>NUCLEOTIDE SEQUENCE [LARGE SCALE GENOMIC DNA]</scope>
</reference>
<feature type="transmembrane region" description="Helical" evidence="1">
    <location>
        <begin position="149"/>
        <end position="166"/>
    </location>
</feature>
<dbReference type="RefSeq" id="XP_017869970.1">
    <property type="nucleotide sequence ID" value="XM_018014481.1"/>
</dbReference>
<keyword evidence="1" id="KW-0472">Membrane</keyword>
<protein>
    <submittedName>
        <fullName evidence="3">Uncharacterized protein LOC108618459</fullName>
    </submittedName>
</protein>
<proteinExistence type="predicted"/>
<feature type="transmembrane region" description="Helical" evidence="1">
    <location>
        <begin position="178"/>
        <end position="199"/>
    </location>
</feature>
<keyword evidence="2" id="KW-1185">Reference proteome</keyword>
<name>A0ABM1PRY4_DROAR</name>
<evidence type="ECO:0000256" key="1">
    <source>
        <dbReference type="SAM" id="Phobius"/>
    </source>
</evidence>
<evidence type="ECO:0000313" key="2">
    <source>
        <dbReference type="Proteomes" id="UP000694904"/>
    </source>
</evidence>
<keyword evidence="1" id="KW-0812">Transmembrane</keyword>
<reference evidence="3" key="3">
    <citation type="submission" date="2025-08" db="UniProtKB">
        <authorList>
            <consortium name="RefSeq"/>
        </authorList>
    </citation>
    <scope>IDENTIFICATION</scope>
    <source>
        <tissue evidence="3">Whole organism</tissue>
    </source>
</reference>
<accession>A0ABM1PRY4</accession>
<feature type="transmembrane region" description="Helical" evidence="1">
    <location>
        <begin position="124"/>
        <end position="143"/>
    </location>
</feature>
<sequence>MDIFYSPSPFLPMAIIVESIERMRHIRDFREAIRDLMHRYVSIEQFSIWHNRHAYNRRKYVIQSTIKNWMPWLFWFFAVYSALGLIHQFFQFLRAKLIVDRPVGMWRERYFYGLRDETIRQMRILGSIIMLLCWLMLFIGIVWSKPKCIKPWLTIMGVILPFDFVLWSMEVIVGLERFTWQGLVSFMLPFICQIVLGFMKGALEEPTRKLFQI</sequence>
<evidence type="ECO:0000313" key="3">
    <source>
        <dbReference type="RefSeq" id="XP_017869970.1"/>
    </source>
</evidence>
<feature type="transmembrane region" description="Helical" evidence="1">
    <location>
        <begin position="72"/>
        <end position="93"/>
    </location>
</feature>
<dbReference type="Proteomes" id="UP000694904">
    <property type="component" value="Chromosome X"/>
</dbReference>
<dbReference type="GeneID" id="108618459"/>
<gene>
    <name evidence="3" type="primary">LOC108618459</name>
</gene>
<keyword evidence="1" id="KW-1133">Transmembrane helix</keyword>
<reference evidence="2" key="2">
    <citation type="journal article" date="2016" name="G3 (Bethesda)">
        <title>Genome Evolution in Three Species of Cactophilic Drosophila.</title>
        <authorList>
            <person name="Sanchez-Flores A."/>
            <person name="Penazola F."/>
            <person name="Carpinteyro-Ponce J."/>
            <person name="Nazario-Yepiz N."/>
            <person name="Abreu-Goodger C."/>
            <person name="Machado C.A."/>
            <person name="Markow T.A."/>
        </authorList>
    </citation>
    <scope>NUCLEOTIDE SEQUENCE [LARGE SCALE GENOMIC DNA]</scope>
</reference>